<gene>
    <name evidence="2" type="ORF">QN277_016927</name>
</gene>
<proteinExistence type="predicted"/>
<dbReference type="PANTHER" id="PTHR47481">
    <property type="match status" value="1"/>
</dbReference>
<name>A0AAE1MXJ2_9FABA</name>
<accession>A0AAE1MXJ2</accession>
<dbReference type="AlphaFoldDB" id="A0AAE1MXJ2"/>
<evidence type="ECO:0000256" key="1">
    <source>
        <dbReference type="SAM" id="MobiDB-lite"/>
    </source>
</evidence>
<evidence type="ECO:0000313" key="3">
    <source>
        <dbReference type="Proteomes" id="UP001293593"/>
    </source>
</evidence>
<dbReference type="PANTHER" id="PTHR47481:SF31">
    <property type="entry name" value="OS01G0873500 PROTEIN"/>
    <property type="match status" value="1"/>
</dbReference>
<dbReference type="EMBL" id="JAWXYG010000003">
    <property type="protein sequence ID" value="KAK4279180.1"/>
    <property type="molecule type" value="Genomic_DNA"/>
</dbReference>
<evidence type="ECO:0000313" key="2">
    <source>
        <dbReference type="EMBL" id="KAK4279180.1"/>
    </source>
</evidence>
<organism evidence="2 3">
    <name type="scientific">Acacia crassicarpa</name>
    <name type="common">northern wattle</name>
    <dbReference type="NCBI Taxonomy" id="499986"/>
    <lineage>
        <taxon>Eukaryota</taxon>
        <taxon>Viridiplantae</taxon>
        <taxon>Streptophyta</taxon>
        <taxon>Embryophyta</taxon>
        <taxon>Tracheophyta</taxon>
        <taxon>Spermatophyta</taxon>
        <taxon>Magnoliopsida</taxon>
        <taxon>eudicotyledons</taxon>
        <taxon>Gunneridae</taxon>
        <taxon>Pentapetalae</taxon>
        <taxon>rosids</taxon>
        <taxon>fabids</taxon>
        <taxon>Fabales</taxon>
        <taxon>Fabaceae</taxon>
        <taxon>Caesalpinioideae</taxon>
        <taxon>mimosoid clade</taxon>
        <taxon>Acacieae</taxon>
        <taxon>Acacia</taxon>
    </lineage>
</organism>
<protein>
    <submittedName>
        <fullName evidence="2">Uncharacterized protein</fullName>
    </submittedName>
</protein>
<feature type="compositionally biased region" description="Polar residues" evidence="1">
    <location>
        <begin position="85"/>
        <end position="106"/>
    </location>
</feature>
<feature type="region of interest" description="Disordered" evidence="1">
    <location>
        <begin position="85"/>
        <end position="113"/>
    </location>
</feature>
<reference evidence="2" key="1">
    <citation type="submission" date="2023-10" db="EMBL/GenBank/DDBJ databases">
        <title>Chromosome-level genome of the transformable northern wattle, Acacia crassicarpa.</title>
        <authorList>
            <person name="Massaro I."/>
            <person name="Sinha N.R."/>
            <person name="Poethig S."/>
            <person name="Leichty A.R."/>
        </authorList>
    </citation>
    <scope>NUCLEOTIDE SEQUENCE</scope>
    <source>
        <strain evidence="2">Acra3RX</strain>
        <tissue evidence="2">Leaf</tissue>
    </source>
</reference>
<comment type="caution">
    <text evidence="2">The sequence shown here is derived from an EMBL/GenBank/DDBJ whole genome shotgun (WGS) entry which is preliminary data.</text>
</comment>
<keyword evidence="3" id="KW-1185">Reference proteome</keyword>
<dbReference type="Proteomes" id="UP001293593">
    <property type="component" value="Unassembled WGS sequence"/>
</dbReference>
<sequence length="113" mass="12228">MDDYSPKMKNIVDQLALADASISNDELILHTLNGLDAEYNAIVVKSIDQDGLSWIDAQASLMAFESRLGQLNHLSSLSLQPSTNMATHNSFVPNKNLNSQSGSNSGHGPWRGS</sequence>